<dbReference type="Pfam" id="PF17676">
    <property type="entry name" value="Peptidase_S66C"/>
    <property type="match status" value="1"/>
</dbReference>
<reference evidence="9" key="1">
    <citation type="journal article" date="2019" name="Int. J. Syst. Evol. Microbiol.">
        <title>The Global Catalogue of Microorganisms (GCM) 10K type strain sequencing project: providing services to taxonomists for standard genome sequencing and annotation.</title>
        <authorList>
            <consortium name="The Broad Institute Genomics Platform"/>
            <consortium name="The Broad Institute Genome Sequencing Center for Infectious Disease"/>
            <person name="Wu L."/>
            <person name="Ma J."/>
        </authorList>
    </citation>
    <scope>NUCLEOTIDE SEQUENCE [LARGE SCALE GENOMIC DNA]</scope>
    <source>
        <strain evidence="9">CCUG 56607</strain>
    </source>
</reference>
<evidence type="ECO:0000256" key="1">
    <source>
        <dbReference type="ARBA" id="ARBA00010233"/>
    </source>
</evidence>
<evidence type="ECO:0000259" key="7">
    <source>
        <dbReference type="Pfam" id="PF17676"/>
    </source>
</evidence>
<dbReference type="PANTHER" id="PTHR30237">
    <property type="entry name" value="MURAMOYLTETRAPEPTIDE CARBOXYPEPTIDASE"/>
    <property type="match status" value="1"/>
</dbReference>
<feature type="domain" description="LD-carboxypeptidase C-terminal" evidence="7">
    <location>
        <begin position="176"/>
        <end position="292"/>
    </location>
</feature>
<dbReference type="Proteomes" id="UP001596990">
    <property type="component" value="Unassembled WGS sequence"/>
</dbReference>
<dbReference type="PANTHER" id="PTHR30237:SF2">
    <property type="entry name" value="MUREIN TETRAPEPTIDE CARBOXYPEPTIDASE"/>
    <property type="match status" value="1"/>
</dbReference>
<dbReference type="EMBL" id="JBHTKL010000001">
    <property type="protein sequence ID" value="MFD1018141.1"/>
    <property type="molecule type" value="Genomic_DNA"/>
</dbReference>
<evidence type="ECO:0000256" key="3">
    <source>
        <dbReference type="ARBA" id="ARBA00022670"/>
    </source>
</evidence>
<dbReference type="SUPFAM" id="SSF52317">
    <property type="entry name" value="Class I glutamine amidotransferase-like"/>
    <property type="match status" value="1"/>
</dbReference>
<protein>
    <submittedName>
        <fullName evidence="8">LD-carboxypeptidase</fullName>
    </submittedName>
</protein>
<keyword evidence="2" id="KW-0121">Carboxypeptidase</keyword>
<sequence length="305" mass="33438">MIHAERLFKGDTIGVVAPASPPNLKKLEKAIPFMESMGLKVKVGNHVSKVNGYLAGTDAERLEDFHQMFHDPSIKAIFCAGGGYGTARITDSIDMELMKKNPKIFWGYSDITYLHTAIRQQTGLVTFHGPMLSSDIGQDDFDDRSKELFHQLFEPKTLRYDSRFSETETIVAGEAEGPLTGGNLSLIVSGIGTAYEIDVQDKILFIEDIDEAPYRVDSMLNQLKLSGKLEEAAGIVVGDFKNAEPTNGRPSLSLDEVLDFYFSGLDIPVVKGFKIGHCQPHFAVPLGAKATLSSDKGLQIEPGVR</sequence>
<dbReference type="Pfam" id="PF02016">
    <property type="entry name" value="Peptidase_S66"/>
    <property type="match status" value="1"/>
</dbReference>
<evidence type="ECO:0000313" key="9">
    <source>
        <dbReference type="Proteomes" id="UP001596990"/>
    </source>
</evidence>
<evidence type="ECO:0000256" key="5">
    <source>
        <dbReference type="ARBA" id="ARBA00022825"/>
    </source>
</evidence>
<feature type="domain" description="LD-carboxypeptidase N-terminal" evidence="6">
    <location>
        <begin position="13"/>
        <end position="129"/>
    </location>
</feature>
<keyword evidence="9" id="KW-1185">Reference proteome</keyword>
<dbReference type="Gene3D" id="3.50.30.60">
    <property type="entry name" value="LD-carboxypeptidase A C-terminal domain-like"/>
    <property type="match status" value="1"/>
</dbReference>
<evidence type="ECO:0000259" key="6">
    <source>
        <dbReference type="Pfam" id="PF02016"/>
    </source>
</evidence>
<dbReference type="Gene3D" id="3.40.50.10740">
    <property type="entry name" value="Class I glutamine amidotransferase-like"/>
    <property type="match status" value="1"/>
</dbReference>
<name>A0ABW3KYJ8_9BACI</name>
<keyword evidence="3" id="KW-0645">Protease</keyword>
<accession>A0ABW3KYJ8</accession>
<dbReference type="CDD" id="cd07025">
    <property type="entry name" value="Peptidase_S66"/>
    <property type="match status" value="1"/>
</dbReference>
<dbReference type="InterPro" id="IPR029062">
    <property type="entry name" value="Class_I_gatase-like"/>
</dbReference>
<dbReference type="InterPro" id="IPR027478">
    <property type="entry name" value="LdcA_N"/>
</dbReference>
<dbReference type="PIRSF" id="PIRSF028757">
    <property type="entry name" value="LD-carboxypeptidase"/>
    <property type="match status" value="1"/>
</dbReference>
<dbReference type="InterPro" id="IPR040921">
    <property type="entry name" value="Peptidase_S66C"/>
</dbReference>
<evidence type="ECO:0000256" key="2">
    <source>
        <dbReference type="ARBA" id="ARBA00022645"/>
    </source>
</evidence>
<organism evidence="8 9">
    <name type="scientific">Thalassobacillus hwangdonensis</name>
    <dbReference type="NCBI Taxonomy" id="546108"/>
    <lineage>
        <taxon>Bacteria</taxon>
        <taxon>Bacillati</taxon>
        <taxon>Bacillota</taxon>
        <taxon>Bacilli</taxon>
        <taxon>Bacillales</taxon>
        <taxon>Bacillaceae</taxon>
        <taxon>Thalassobacillus</taxon>
    </lineage>
</organism>
<comment type="caution">
    <text evidence="8">The sequence shown here is derived from an EMBL/GenBank/DDBJ whole genome shotgun (WGS) entry which is preliminary data.</text>
</comment>
<keyword evidence="4" id="KW-0378">Hydrolase</keyword>
<dbReference type="InterPro" id="IPR040449">
    <property type="entry name" value="Peptidase_S66_N"/>
</dbReference>
<keyword evidence="5" id="KW-0720">Serine protease</keyword>
<evidence type="ECO:0000313" key="8">
    <source>
        <dbReference type="EMBL" id="MFD1018141.1"/>
    </source>
</evidence>
<dbReference type="SUPFAM" id="SSF141986">
    <property type="entry name" value="LD-carboxypeptidase A C-terminal domain-like"/>
    <property type="match status" value="1"/>
</dbReference>
<dbReference type="InterPro" id="IPR003507">
    <property type="entry name" value="S66_fam"/>
</dbReference>
<dbReference type="InterPro" id="IPR027461">
    <property type="entry name" value="Carboxypeptidase_A_C_sf"/>
</dbReference>
<proteinExistence type="inferred from homology"/>
<dbReference type="RefSeq" id="WP_386058324.1">
    <property type="nucleotide sequence ID" value="NZ_JBHTKL010000001.1"/>
</dbReference>
<comment type="similarity">
    <text evidence="1">Belongs to the peptidase S66 family.</text>
</comment>
<evidence type="ECO:0000256" key="4">
    <source>
        <dbReference type="ARBA" id="ARBA00022801"/>
    </source>
</evidence>
<gene>
    <name evidence="8" type="ORF">ACFQ2J_02915</name>
</gene>